<keyword evidence="1" id="KW-1133">Transmembrane helix</keyword>
<dbReference type="EMBL" id="PFNN01000014">
    <property type="protein sequence ID" value="PIZ46196.1"/>
    <property type="molecule type" value="Genomic_DNA"/>
</dbReference>
<name>A0A2M7TIJ7_9BACT</name>
<comment type="caution">
    <text evidence="2">The sequence shown here is derived from an EMBL/GenBank/DDBJ whole genome shotgun (WGS) entry which is preliminary data.</text>
</comment>
<feature type="transmembrane region" description="Helical" evidence="1">
    <location>
        <begin position="304"/>
        <end position="330"/>
    </location>
</feature>
<feature type="transmembrane region" description="Helical" evidence="1">
    <location>
        <begin position="342"/>
        <end position="368"/>
    </location>
</feature>
<feature type="transmembrane region" description="Helical" evidence="1">
    <location>
        <begin position="156"/>
        <end position="180"/>
    </location>
</feature>
<sequence length="421" mass="48501">MKKTIAVILSIGIILRLLLSFTTYHSDVAPFDFAGKVISRGNITNYYDYLWNLQDNHPYLKVYPRNLFNYPPLVYFFLGGVSRLTTWIVNPQVHDNFILDFPSTLGNIQLNLLLLLLKLPYLPFDIAIAYLLMSFVKDVKKKIWIFGLWIFNPVNLYATYMLGQFDVIPTFLSVAALYLVVKNKNHIDSISLLLSALLLGVGAAFKIFPLLFVIPLALLKNDWWEKIKVMGVGVATYIILAFPFIFSKGFRATAALAGQATKSLYAQIPISGGESIILFLAVVIFLYLVFIYKKVSAEDLWKRFFLMMLTFFVFTHYHPQWFLWITPFLVIDLVYSNFKNWVVLAITLVSYFTLITFFDPGLTVWLFAPLNPNLWGLPGPWQLMGLNPDINIFRSIFQTLFVGAAMYYSYIHFPKERENLL</sequence>
<evidence type="ECO:0008006" key="4">
    <source>
        <dbReference type="Google" id="ProtNLM"/>
    </source>
</evidence>
<dbReference type="Proteomes" id="UP000231727">
    <property type="component" value="Unassembled WGS sequence"/>
</dbReference>
<evidence type="ECO:0000313" key="2">
    <source>
        <dbReference type="EMBL" id="PIZ46196.1"/>
    </source>
</evidence>
<feature type="transmembrane region" description="Helical" evidence="1">
    <location>
        <begin position="392"/>
        <end position="411"/>
    </location>
</feature>
<evidence type="ECO:0000313" key="3">
    <source>
        <dbReference type="Proteomes" id="UP000231727"/>
    </source>
</evidence>
<feature type="transmembrane region" description="Helical" evidence="1">
    <location>
        <begin position="110"/>
        <end position="136"/>
    </location>
</feature>
<reference evidence="3" key="1">
    <citation type="submission" date="2017-09" db="EMBL/GenBank/DDBJ databases">
        <title>Depth-based differentiation of microbial function through sediment-hosted aquifers and enrichment of novel symbionts in the deep terrestrial subsurface.</title>
        <authorList>
            <person name="Probst A.J."/>
            <person name="Ladd B."/>
            <person name="Jarett J.K."/>
            <person name="Geller-Mcgrath D.E."/>
            <person name="Sieber C.M.K."/>
            <person name="Emerson J.B."/>
            <person name="Anantharaman K."/>
            <person name="Thomas B.C."/>
            <person name="Malmstrom R."/>
            <person name="Stieglmeier M."/>
            <person name="Klingl A."/>
            <person name="Woyke T."/>
            <person name="Ryan C.M."/>
            <person name="Banfield J.F."/>
        </authorList>
    </citation>
    <scope>NUCLEOTIDE SEQUENCE [LARGE SCALE GENOMIC DNA]</scope>
</reference>
<feature type="transmembrane region" description="Helical" evidence="1">
    <location>
        <begin position="229"/>
        <end position="247"/>
    </location>
</feature>
<keyword evidence="1" id="KW-0472">Membrane</keyword>
<organism evidence="2 3">
    <name type="scientific">Candidatus Woesebacteria bacterium CG_4_10_14_0_2_um_filter_44_9</name>
    <dbReference type="NCBI Taxonomy" id="1975055"/>
    <lineage>
        <taxon>Bacteria</taxon>
        <taxon>Candidatus Woeseibacteriota</taxon>
    </lineage>
</organism>
<proteinExistence type="predicted"/>
<feature type="transmembrane region" description="Helical" evidence="1">
    <location>
        <begin position="70"/>
        <end position="89"/>
    </location>
</feature>
<feature type="transmembrane region" description="Helical" evidence="1">
    <location>
        <begin position="268"/>
        <end position="292"/>
    </location>
</feature>
<dbReference type="AlphaFoldDB" id="A0A2M7TIJ7"/>
<gene>
    <name evidence="2" type="ORF">COY30_00620</name>
</gene>
<evidence type="ECO:0000256" key="1">
    <source>
        <dbReference type="SAM" id="Phobius"/>
    </source>
</evidence>
<feature type="transmembrane region" description="Helical" evidence="1">
    <location>
        <begin position="192"/>
        <end position="217"/>
    </location>
</feature>
<keyword evidence="1" id="KW-0812">Transmembrane</keyword>
<accession>A0A2M7TIJ7</accession>
<protein>
    <recommendedName>
        <fullName evidence="4">Glycosyltransferase RgtA/B/C/D-like domain-containing protein</fullName>
    </recommendedName>
</protein>